<proteinExistence type="predicted"/>
<name>A0A2V0PET7_9CHLO</name>
<comment type="caution">
    <text evidence="2">The sequence shown here is derived from an EMBL/GenBank/DDBJ whole genome shotgun (WGS) entry which is preliminary data.</text>
</comment>
<evidence type="ECO:0000313" key="2">
    <source>
        <dbReference type="EMBL" id="GBF98371.1"/>
    </source>
</evidence>
<dbReference type="PANTHER" id="PTHR31513">
    <property type="entry name" value="EPHRIN TYPE-B RECEPTOR"/>
    <property type="match status" value="1"/>
</dbReference>
<keyword evidence="3" id="KW-1185">Reference proteome</keyword>
<sequence length="1750" mass="167808">MSLFDGLRHERGAHLPACVYRLADGGAVCVACFLEGVSDTDVLQFIECVDPAGPHPGLLHDVIARHAEPLVSHMLAALAAGGASDGDLAAALLDALLTACGAAHFVPEMAADRALQLLADPACWGLLGTCPSQPHPAPPPPPCSVGPLLLLARLCRAHPPALSLSLARLCGAPDGLAENCAAALEAREPWSAAPLLELLEVLLANGRAAHLRPDLGHRLLRAVLDLLPHAETQQLRLQCMAVLLCVSESNPGALALLAGVVQDQQLSQQGLQAAAGAAAPAGAAGAIVACLQGCLLQPLPALQAAAARLLGAVARHAPPAVACEMIGADACEYLFELLRGTLVNSPAPVNGGGAGGGGAGCDNNSGECPRGGDGASPLARAEALAAAEAREELQCCAVAALHPLSLQGAAFARRLHFGLDPLSSLLAHATATRHAALAADTLGLLSRLAAPDGRAAGRLPRAAARRLAAALEGSLPDVAAPAAAGAGAGAGAGGELQLSVEAQAGFESACSIAAWLAADWAGGGPSNWAAVQAPLLGCADRALRLLGLLGPDCLAQGGAMAAACELAAAAAAALAAAAPRAAAADQAGPGKRAPAAGRGKTAGGEAGAGGDAEGGIARLLGGALAHVAPAVGRLLAALADPEGGGADQRAGGAARALGAALCCVASLLETDGAAIGGDLPALLADFAAQLLGSFQWAALTGDVLALAPPQPVAHAAWRSLLLAAARPEQLAATMARRCGRLDALLDLLAPAPSPPVAGSQHARHAASSAAAAAAAAASSGGIRRFCGVSDPQRCALLVLHASLRAPGGGGFWQLGRALEALDALVAAGGPAFAAQPGLLLAVAEVYACAEGQLLLMLQQQAAVDPRGVAAGALPPPRRPPPPPAVCGALQRAGRALGGLAPGHPVTCWLLAHAEGAPAAAQRLLAGWLVRLARGDGGNGGGGGGGGGGAEEAASPQALMAAAAAALAGEPGALRVLPRAAAALEQQLQERGTGGAGGAGDGGGAGQDASAAAAVAHLALLAHVLVRRPELLGVMWDDCQLLPLLRRALLEHGGRAGGGGCAAAAACCAVLRAAAAGCGGADIETLASAVAPLVQLACVRLGALGAGHPLLPALQLSALNAANALAFRALAAPNGGGDGGGGAEAEPLPAGLDDAAGLALAVLAAPAALGGWGARRAAPPPHASAFGGGSGGIGADGTTAAVGAALLELLPFGEGRGVGRDHLALAAAQQLHYHACAQLLGRGGSGAGGGGGADGRGAGGGGGGALVGALGVPRALMLAQTHPSGTLRLLLLQALGPALLPARPQAAAVASAAAASAAAFGALPVDALLCALQNGASAAAQPLLREAAQGSLSALLAAAAAASAASASGAEGEACATAAAGRVLCSAWHPRLLREALGRACRVASALLQGGAGNSDGGGGGGGGGIGGDVVGAADGAATVLQAPRREQWVLFSGDLLFSASLLDALLAARGAAHEAAAQAQAPLQAAAAAASAVAERALQHSPLLGLLCRAAGGAAGGCDGGSDLNCGGCSAGGEAAGDPGALLGTLSAARLLASLLRCGPLAPHAPAALDALSAAAWEREGGPAAARQQLSGAAGVWSARAPGAAAAAGGALELPSASGGGGGWPPCDDWELPGSGSVSGFLGSGGDGALGGSGGGCLSCGGGGGCDKWGGELSALATLEAVGPAAVGLLRPPLLALLARGRGAPGVGGWWGPAARPEGRGEGADRAGGPGGEAAGKLAALLARLTGDCV</sequence>
<dbReference type="SUPFAM" id="SSF48371">
    <property type="entry name" value="ARM repeat"/>
    <property type="match status" value="1"/>
</dbReference>
<evidence type="ECO:0000313" key="3">
    <source>
        <dbReference type="Proteomes" id="UP000247498"/>
    </source>
</evidence>
<gene>
    <name evidence="2" type="ORF">Rsub_10766</name>
</gene>
<organism evidence="2 3">
    <name type="scientific">Raphidocelis subcapitata</name>
    <dbReference type="NCBI Taxonomy" id="307507"/>
    <lineage>
        <taxon>Eukaryota</taxon>
        <taxon>Viridiplantae</taxon>
        <taxon>Chlorophyta</taxon>
        <taxon>core chlorophytes</taxon>
        <taxon>Chlorophyceae</taxon>
        <taxon>CS clade</taxon>
        <taxon>Sphaeropleales</taxon>
        <taxon>Selenastraceae</taxon>
        <taxon>Raphidocelis</taxon>
    </lineage>
</organism>
<reference evidence="2 3" key="1">
    <citation type="journal article" date="2018" name="Sci. Rep.">
        <title>Raphidocelis subcapitata (=Pseudokirchneriella subcapitata) provides an insight into genome evolution and environmental adaptations in the Sphaeropleales.</title>
        <authorList>
            <person name="Suzuki S."/>
            <person name="Yamaguchi H."/>
            <person name="Nakajima N."/>
            <person name="Kawachi M."/>
        </authorList>
    </citation>
    <scope>NUCLEOTIDE SEQUENCE [LARGE SCALE GENOMIC DNA]</scope>
    <source>
        <strain evidence="2 3">NIES-35</strain>
    </source>
</reference>
<dbReference type="InParanoid" id="A0A2V0PET7"/>
<feature type="compositionally biased region" description="Low complexity" evidence="1">
    <location>
        <begin position="586"/>
        <end position="599"/>
    </location>
</feature>
<dbReference type="InterPro" id="IPR016024">
    <property type="entry name" value="ARM-type_fold"/>
</dbReference>
<feature type="region of interest" description="Disordered" evidence="1">
    <location>
        <begin position="586"/>
        <end position="607"/>
    </location>
</feature>
<dbReference type="Proteomes" id="UP000247498">
    <property type="component" value="Unassembled WGS sequence"/>
</dbReference>
<evidence type="ECO:0000256" key="1">
    <source>
        <dbReference type="SAM" id="MobiDB-lite"/>
    </source>
</evidence>
<protein>
    <submittedName>
        <fullName evidence="2">Uncharacterized protein</fullName>
    </submittedName>
</protein>
<accession>A0A2V0PET7</accession>
<dbReference type="PANTHER" id="PTHR31513:SF2">
    <property type="entry name" value="MRAZ"/>
    <property type="match status" value="1"/>
</dbReference>
<dbReference type="EMBL" id="BDRX01000123">
    <property type="protein sequence ID" value="GBF98371.1"/>
    <property type="molecule type" value="Genomic_DNA"/>
</dbReference>